<sequence>MNRTEWLLLVVLAVVAVGTLVVAVRLLVTLVRTRRVLKGAGVPTSTKTMFWASVAYLVWPVDLLPDPIYLDDIGFLLLALRSLHAAAARAGVTGPGRGVPGVRGK</sequence>
<feature type="transmembrane region" description="Helical" evidence="5">
    <location>
        <begin position="6"/>
        <end position="28"/>
    </location>
</feature>
<keyword evidence="4 5" id="KW-0472">Membrane</keyword>
<evidence type="ECO:0000256" key="2">
    <source>
        <dbReference type="ARBA" id="ARBA00022692"/>
    </source>
</evidence>
<evidence type="ECO:0000313" key="7">
    <source>
        <dbReference type="EMBL" id="NJP48350.1"/>
    </source>
</evidence>
<evidence type="ECO:0000256" key="4">
    <source>
        <dbReference type="ARBA" id="ARBA00023136"/>
    </source>
</evidence>
<keyword evidence="3 5" id="KW-1133">Transmembrane helix</keyword>
<feature type="domain" description="DUF1232" evidence="6">
    <location>
        <begin position="46"/>
        <end position="77"/>
    </location>
</feature>
<dbReference type="EMBL" id="JAATEJ010000047">
    <property type="protein sequence ID" value="NJP48350.1"/>
    <property type="molecule type" value="Genomic_DNA"/>
</dbReference>
<evidence type="ECO:0000256" key="5">
    <source>
        <dbReference type="SAM" id="Phobius"/>
    </source>
</evidence>
<gene>
    <name evidence="7" type="ORF">HCN08_33870</name>
</gene>
<keyword evidence="2 5" id="KW-0812">Transmembrane</keyword>
<reference evidence="7 8" key="1">
    <citation type="submission" date="2020-03" db="EMBL/GenBank/DDBJ databases">
        <title>WGS of actinomycetes isolated from Thailand.</title>
        <authorList>
            <person name="Thawai C."/>
        </authorList>
    </citation>
    <scope>NUCLEOTIDE SEQUENCE [LARGE SCALE GENOMIC DNA]</scope>
    <source>
        <strain evidence="7 8">PRB2-1</strain>
    </source>
</reference>
<evidence type="ECO:0000256" key="1">
    <source>
        <dbReference type="ARBA" id="ARBA00004127"/>
    </source>
</evidence>
<comment type="subcellular location">
    <subcellularLocation>
        <location evidence="1">Endomembrane system</location>
        <topology evidence="1">Multi-pass membrane protein</topology>
    </subcellularLocation>
</comment>
<evidence type="ECO:0000256" key="3">
    <source>
        <dbReference type="ARBA" id="ARBA00022989"/>
    </source>
</evidence>
<evidence type="ECO:0000313" key="8">
    <source>
        <dbReference type="Proteomes" id="UP000734511"/>
    </source>
</evidence>
<dbReference type="Pfam" id="PF06803">
    <property type="entry name" value="DUF1232"/>
    <property type="match status" value="1"/>
</dbReference>
<comment type="caution">
    <text evidence="7">The sequence shown here is derived from an EMBL/GenBank/DDBJ whole genome shotgun (WGS) entry which is preliminary data.</text>
</comment>
<name>A0ABX0ZW98_9ACTN</name>
<accession>A0ABX0ZW98</accession>
<keyword evidence="8" id="KW-1185">Reference proteome</keyword>
<dbReference type="Proteomes" id="UP000734511">
    <property type="component" value="Unassembled WGS sequence"/>
</dbReference>
<proteinExistence type="predicted"/>
<organism evidence="7 8">
    <name type="scientific">Actinacidiphila epipremni</name>
    <dbReference type="NCBI Taxonomy" id="2053013"/>
    <lineage>
        <taxon>Bacteria</taxon>
        <taxon>Bacillati</taxon>
        <taxon>Actinomycetota</taxon>
        <taxon>Actinomycetes</taxon>
        <taxon>Kitasatosporales</taxon>
        <taxon>Streptomycetaceae</taxon>
        <taxon>Actinacidiphila</taxon>
    </lineage>
</organism>
<evidence type="ECO:0000259" key="6">
    <source>
        <dbReference type="Pfam" id="PF06803"/>
    </source>
</evidence>
<protein>
    <submittedName>
        <fullName evidence="7">DUF1232 domain-containing protein</fullName>
    </submittedName>
</protein>
<dbReference type="InterPro" id="IPR010652">
    <property type="entry name" value="DUF1232"/>
</dbReference>
<dbReference type="RefSeq" id="WP_167987176.1">
    <property type="nucleotide sequence ID" value="NZ_JAATEJ010000047.1"/>
</dbReference>